<proteinExistence type="predicted"/>
<protein>
    <submittedName>
        <fullName evidence="1">Uncharacterized protein</fullName>
    </submittedName>
</protein>
<reference evidence="1" key="2">
    <citation type="journal article" date="2023" name="Int. J. Mol. Sci.">
        <title>De Novo Assembly and Annotation of 11 Diverse Shrub Willow (Salix) Genomes Reveals Novel Gene Organization in Sex-Linked Regions.</title>
        <authorList>
            <person name="Hyden B."/>
            <person name="Feng K."/>
            <person name="Yates T.B."/>
            <person name="Jawdy S."/>
            <person name="Cereghino C."/>
            <person name="Smart L.B."/>
            <person name="Muchero W."/>
        </authorList>
    </citation>
    <scope>NUCLEOTIDE SEQUENCE</scope>
    <source>
        <tissue evidence="1">Shoot tip</tissue>
    </source>
</reference>
<keyword evidence="2" id="KW-1185">Reference proteome</keyword>
<reference evidence="1" key="1">
    <citation type="submission" date="2022-11" db="EMBL/GenBank/DDBJ databases">
        <authorList>
            <person name="Hyden B.L."/>
            <person name="Feng K."/>
            <person name="Yates T."/>
            <person name="Jawdy S."/>
            <person name="Smart L.B."/>
            <person name="Muchero W."/>
        </authorList>
    </citation>
    <scope>NUCLEOTIDE SEQUENCE</scope>
    <source>
        <tissue evidence="1">Shoot tip</tissue>
    </source>
</reference>
<organism evidence="1 2">
    <name type="scientific">Salix koriyanagi</name>
    <dbReference type="NCBI Taxonomy" id="2511006"/>
    <lineage>
        <taxon>Eukaryota</taxon>
        <taxon>Viridiplantae</taxon>
        <taxon>Streptophyta</taxon>
        <taxon>Embryophyta</taxon>
        <taxon>Tracheophyta</taxon>
        <taxon>Spermatophyta</taxon>
        <taxon>Magnoliopsida</taxon>
        <taxon>eudicotyledons</taxon>
        <taxon>Gunneridae</taxon>
        <taxon>Pentapetalae</taxon>
        <taxon>rosids</taxon>
        <taxon>fabids</taxon>
        <taxon>Malpighiales</taxon>
        <taxon>Salicaceae</taxon>
        <taxon>Saliceae</taxon>
        <taxon>Salix</taxon>
    </lineage>
</organism>
<dbReference type="AlphaFoldDB" id="A0A9Q0UXS7"/>
<comment type="caution">
    <text evidence="1">The sequence shown here is derived from an EMBL/GenBank/DDBJ whole genome shotgun (WGS) entry which is preliminary data.</text>
</comment>
<name>A0A9Q0UXS7_9ROSI</name>
<evidence type="ECO:0000313" key="1">
    <source>
        <dbReference type="EMBL" id="KAJ6738384.1"/>
    </source>
</evidence>
<sequence>MIEELNCMCLQKENGVSALLTRES</sequence>
<gene>
    <name evidence="1" type="ORF">OIU74_003358</name>
</gene>
<accession>A0A9Q0UXS7</accession>
<dbReference type="EMBL" id="JAPFFM010000010">
    <property type="protein sequence ID" value="KAJ6738384.1"/>
    <property type="molecule type" value="Genomic_DNA"/>
</dbReference>
<dbReference type="Proteomes" id="UP001151752">
    <property type="component" value="Chromosome 4"/>
</dbReference>
<evidence type="ECO:0000313" key="2">
    <source>
        <dbReference type="Proteomes" id="UP001151752"/>
    </source>
</evidence>